<dbReference type="Proteomes" id="UP001516023">
    <property type="component" value="Unassembled WGS sequence"/>
</dbReference>
<name>A0ABD3QFF0_9STRA</name>
<reference evidence="2 3" key="1">
    <citation type="journal article" date="2020" name="G3 (Bethesda)">
        <title>Improved Reference Genome for Cyclotella cryptica CCMP332, a Model for Cell Wall Morphogenesis, Salinity Adaptation, and Lipid Production in Diatoms (Bacillariophyta).</title>
        <authorList>
            <person name="Roberts W.R."/>
            <person name="Downey K.M."/>
            <person name="Ruck E.C."/>
            <person name="Traller J.C."/>
            <person name="Alverson A.J."/>
        </authorList>
    </citation>
    <scope>NUCLEOTIDE SEQUENCE [LARGE SCALE GENOMIC DNA]</scope>
    <source>
        <strain evidence="2 3">CCMP332</strain>
    </source>
</reference>
<keyword evidence="3" id="KW-1185">Reference proteome</keyword>
<dbReference type="AlphaFoldDB" id="A0ABD3QFF0"/>
<keyword evidence="1" id="KW-0812">Transmembrane</keyword>
<dbReference type="EMBL" id="JABMIG020000041">
    <property type="protein sequence ID" value="KAL3799113.1"/>
    <property type="molecule type" value="Genomic_DNA"/>
</dbReference>
<evidence type="ECO:0000313" key="2">
    <source>
        <dbReference type="EMBL" id="KAL3799113.1"/>
    </source>
</evidence>
<protein>
    <submittedName>
        <fullName evidence="2">Uncharacterized protein</fullName>
    </submittedName>
</protein>
<accession>A0ABD3QFF0</accession>
<organism evidence="2 3">
    <name type="scientific">Cyclotella cryptica</name>
    <dbReference type="NCBI Taxonomy" id="29204"/>
    <lineage>
        <taxon>Eukaryota</taxon>
        <taxon>Sar</taxon>
        <taxon>Stramenopiles</taxon>
        <taxon>Ochrophyta</taxon>
        <taxon>Bacillariophyta</taxon>
        <taxon>Coscinodiscophyceae</taxon>
        <taxon>Thalassiosirophycidae</taxon>
        <taxon>Stephanodiscales</taxon>
        <taxon>Stephanodiscaceae</taxon>
        <taxon>Cyclotella</taxon>
    </lineage>
</organism>
<sequence>MIIRDYTYSRYHVRSHLRHNYTTRDSISRKVLGQGGQSYFPMDQTTATPIPTKEIQCVDETKTFVSVVDCVFVGDVDALTIAEADLTVSGFKTVYNELQAESVCDSLQRLVLNVSTPTVVQVNDTVADPSKGEFVLRYEITGSCRGCPEPVLFDDSINRNPSTSRLSLGHNGRELATTCTCPAGGEDRGLEQDDFVNAYQNWIDEKVALDHVENLSGLVSLSESGAFTAAGIDDSSAGAASTVTSLMLVYSLIITWALRKQLFSY</sequence>
<evidence type="ECO:0000256" key="1">
    <source>
        <dbReference type="SAM" id="Phobius"/>
    </source>
</evidence>
<comment type="caution">
    <text evidence="2">The sequence shown here is derived from an EMBL/GenBank/DDBJ whole genome shotgun (WGS) entry which is preliminary data.</text>
</comment>
<keyword evidence="1" id="KW-1133">Transmembrane helix</keyword>
<keyword evidence="1" id="KW-0472">Membrane</keyword>
<proteinExistence type="predicted"/>
<feature type="transmembrane region" description="Helical" evidence="1">
    <location>
        <begin position="237"/>
        <end position="258"/>
    </location>
</feature>
<evidence type="ECO:0000313" key="3">
    <source>
        <dbReference type="Proteomes" id="UP001516023"/>
    </source>
</evidence>
<gene>
    <name evidence="2" type="ORF">HJC23_002241</name>
</gene>